<dbReference type="EC" id="2.4.1.-" evidence="1"/>
<dbReference type="eggNOG" id="COG0438">
    <property type="taxonomic scope" value="Bacteria"/>
</dbReference>
<evidence type="ECO:0000313" key="1">
    <source>
        <dbReference type="EMBL" id="EPR69718.1"/>
    </source>
</evidence>
<dbReference type="Proteomes" id="UP000014962">
    <property type="component" value="Unassembled WGS sequence"/>
</dbReference>
<dbReference type="OrthoDB" id="1522162at2"/>
<dbReference type="EMBL" id="ATMR01000215">
    <property type="protein sequence ID" value="EPR69718.1"/>
    <property type="molecule type" value="Genomic_DNA"/>
</dbReference>
<dbReference type="GO" id="GO:0016757">
    <property type="term" value="F:glycosyltransferase activity"/>
    <property type="evidence" value="ECO:0007669"/>
    <property type="project" value="UniProtKB-KW"/>
</dbReference>
<keyword evidence="1" id="KW-0808">Transferase</keyword>
<dbReference type="RefSeq" id="WP_020896251.1">
    <property type="nucleotide sequence ID" value="NZ_ATMR01000215.1"/>
</dbReference>
<dbReference type="AlphaFoldDB" id="S7X0T5"/>
<protein>
    <submittedName>
        <fullName evidence="1">Alpha-1,4-N-acetylgalactosamine transferase PglJ</fullName>
        <ecNumber evidence="1">2.4.1.-</ecNumber>
    </submittedName>
</protein>
<name>S7X0T5_9FLAO</name>
<keyword evidence="1" id="KW-0328">Glycosyltransferase</keyword>
<reference evidence="1 2" key="1">
    <citation type="journal article" date="2013" name="Genome Announc.">
        <title>Draft Genome Sequence of Winogradskyella psychrotolerans RS-3T, Isolated from the Marine Transect of Kongsfjorden, Ny-Alesund, Svalbard, Arctic Ocean.</title>
        <authorList>
            <person name="Kumar Pinnaka A."/>
            <person name="Ara S."/>
            <person name="Singh A."/>
            <person name="Shivaji S."/>
        </authorList>
    </citation>
    <scope>NUCLEOTIDE SEQUENCE [LARGE SCALE GENOMIC DNA]</scope>
    <source>
        <strain evidence="1 2">RS-3</strain>
    </source>
</reference>
<proteinExistence type="predicted"/>
<evidence type="ECO:0000313" key="2">
    <source>
        <dbReference type="Proteomes" id="UP000014962"/>
    </source>
</evidence>
<accession>S7X0T5</accession>
<sequence length="84" mass="9507">MKLGILIYSLSGGGAERVVSHLTSYCFNNNIDVELILMNTTIEFELPKGIKIHFIEKSQGNENGIMKALKIPFLTYKYSRLVKN</sequence>
<dbReference type="STRING" id="641526.ADIWIN_3993"/>
<comment type="caution">
    <text evidence="1">The sequence shown here is derived from an EMBL/GenBank/DDBJ whole genome shotgun (WGS) entry which is preliminary data.</text>
</comment>
<gene>
    <name evidence="1" type="ORF">ADIWIN_3993</name>
</gene>
<organism evidence="1 2">
    <name type="scientific">Winogradskyella psychrotolerans RS-3</name>
    <dbReference type="NCBI Taxonomy" id="641526"/>
    <lineage>
        <taxon>Bacteria</taxon>
        <taxon>Pseudomonadati</taxon>
        <taxon>Bacteroidota</taxon>
        <taxon>Flavobacteriia</taxon>
        <taxon>Flavobacteriales</taxon>
        <taxon>Flavobacteriaceae</taxon>
        <taxon>Winogradskyella</taxon>
    </lineage>
</organism>
<keyword evidence="2" id="KW-1185">Reference proteome</keyword>